<dbReference type="PANTHER" id="PTHR43884:SF12">
    <property type="entry name" value="ISOVALERYL-COA DEHYDROGENASE, MITOCHONDRIAL-RELATED"/>
    <property type="match status" value="1"/>
</dbReference>
<keyword evidence="1" id="KW-0560">Oxidoreductase</keyword>
<dbReference type="AlphaFoldDB" id="A0A7C9RTV2"/>
<accession>A0A7C9RTV2</accession>
<reference evidence="4 5" key="1">
    <citation type="submission" date="2020-03" db="EMBL/GenBank/DDBJ databases">
        <title>Isolation and identification of active actinomycetes.</title>
        <authorList>
            <person name="Sun X."/>
        </authorList>
    </citation>
    <scope>NUCLEOTIDE SEQUENCE [LARGE SCALE GENOMIC DNA]</scope>
    <source>
        <strain evidence="4 5">NEAU-D13</strain>
    </source>
</reference>
<dbReference type="Pfam" id="PF02771">
    <property type="entry name" value="Acyl-CoA_dh_N"/>
    <property type="match status" value="1"/>
</dbReference>
<dbReference type="InterPro" id="IPR046373">
    <property type="entry name" value="Acyl-CoA_Oxase/DH_mid-dom_sf"/>
</dbReference>
<dbReference type="Gene3D" id="1.20.140.10">
    <property type="entry name" value="Butyryl-CoA Dehydrogenase, subunit A, domain 3"/>
    <property type="match status" value="2"/>
</dbReference>
<evidence type="ECO:0000259" key="2">
    <source>
        <dbReference type="Pfam" id="PF02771"/>
    </source>
</evidence>
<dbReference type="InterPro" id="IPR037069">
    <property type="entry name" value="AcylCoA_DH/ox_N_sf"/>
</dbReference>
<dbReference type="Proteomes" id="UP000481360">
    <property type="component" value="Unassembled WGS sequence"/>
</dbReference>
<sequence>MGEHDLNDEELRRQAELAAELAAAWADVTEAERSLAPEVVRHLKAADLLNPGVPRALGGSEAAPRTALEAAETVAFGDASAGWCVGIAATSSLLAHYLPKDGAEEVFGDPRSSAARVWAPTGRARPADDGFVVSGRWTFCSGVKHSEWFFGGVVVDSGSGSEPPVLRIAALPTSELTVVDTWHTSGLRGTGSHDVVAEQVFVPADRLFSIVDGPAADAEPLYRFPLNGFFAAAVAAAALGNARGAVRDLSVLATTKKSAGSSRVLAERSATQEKFARAEAALRLASTHAARVAAEVASSMYELGGGTAIYETSPLQRRFRDANTATAHFLVSPVTFELTGRILLGLPARTDQW</sequence>
<evidence type="ECO:0000313" key="4">
    <source>
        <dbReference type="EMBL" id="NGY63265.1"/>
    </source>
</evidence>
<comment type="caution">
    <text evidence="4">The sequence shown here is derived from an EMBL/GenBank/DDBJ whole genome shotgun (WGS) entry which is preliminary data.</text>
</comment>
<dbReference type="GO" id="GO:0003995">
    <property type="term" value="F:acyl-CoA dehydrogenase activity"/>
    <property type="evidence" value="ECO:0007669"/>
    <property type="project" value="TreeGrafter"/>
</dbReference>
<dbReference type="EMBL" id="JAAMPJ010000009">
    <property type="protein sequence ID" value="NGY63265.1"/>
    <property type="molecule type" value="Genomic_DNA"/>
</dbReference>
<feature type="domain" description="Acyl-CoA dehydrogenase C-terminal" evidence="3">
    <location>
        <begin position="280"/>
        <end position="332"/>
    </location>
</feature>
<dbReference type="RefSeq" id="WP_166051471.1">
    <property type="nucleotide sequence ID" value="NZ_JAAMPJ010000009.1"/>
</dbReference>
<dbReference type="SUPFAM" id="SSF56645">
    <property type="entry name" value="Acyl-CoA dehydrogenase NM domain-like"/>
    <property type="match status" value="1"/>
</dbReference>
<dbReference type="InterPro" id="IPR009100">
    <property type="entry name" value="AcylCoA_DH/oxidase_NM_dom_sf"/>
</dbReference>
<dbReference type="Gene3D" id="1.10.540.10">
    <property type="entry name" value="Acyl-CoA dehydrogenase/oxidase, N-terminal domain"/>
    <property type="match status" value="1"/>
</dbReference>
<dbReference type="Gene3D" id="2.40.110.10">
    <property type="entry name" value="Butyryl-CoA Dehydrogenase, subunit A, domain 2"/>
    <property type="match status" value="1"/>
</dbReference>
<evidence type="ECO:0000256" key="1">
    <source>
        <dbReference type="ARBA" id="ARBA00023002"/>
    </source>
</evidence>
<feature type="domain" description="Acyl-CoA dehydrogenase/oxidase N-terminal" evidence="2">
    <location>
        <begin position="17"/>
        <end position="105"/>
    </location>
</feature>
<gene>
    <name evidence="4" type="ORF">G7043_30525</name>
</gene>
<dbReference type="InterPro" id="IPR013107">
    <property type="entry name" value="Acyl-CoA_DH_C"/>
</dbReference>
<evidence type="ECO:0000313" key="5">
    <source>
        <dbReference type="Proteomes" id="UP000481360"/>
    </source>
</evidence>
<name>A0A7C9RTV2_9PSEU</name>
<dbReference type="InterPro" id="IPR013786">
    <property type="entry name" value="AcylCoA_DH/ox_N"/>
</dbReference>
<dbReference type="GO" id="GO:0050660">
    <property type="term" value="F:flavin adenine dinucleotide binding"/>
    <property type="evidence" value="ECO:0007669"/>
    <property type="project" value="InterPro"/>
</dbReference>
<dbReference type="InterPro" id="IPR036250">
    <property type="entry name" value="AcylCo_DH-like_C"/>
</dbReference>
<dbReference type="SUPFAM" id="SSF47203">
    <property type="entry name" value="Acyl-CoA dehydrogenase C-terminal domain-like"/>
    <property type="match status" value="1"/>
</dbReference>
<evidence type="ECO:0000259" key="3">
    <source>
        <dbReference type="Pfam" id="PF08028"/>
    </source>
</evidence>
<organism evidence="4 5">
    <name type="scientific">Lentzea alba</name>
    <dbReference type="NCBI Taxonomy" id="2714351"/>
    <lineage>
        <taxon>Bacteria</taxon>
        <taxon>Bacillati</taxon>
        <taxon>Actinomycetota</taxon>
        <taxon>Actinomycetes</taxon>
        <taxon>Pseudonocardiales</taxon>
        <taxon>Pseudonocardiaceae</taxon>
        <taxon>Lentzea</taxon>
    </lineage>
</organism>
<dbReference type="PANTHER" id="PTHR43884">
    <property type="entry name" value="ACYL-COA DEHYDROGENASE"/>
    <property type="match status" value="1"/>
</dbReference>
<dbReference type="PIRSF" id="PIRSF016578">
    <property type="entry name" value="HsaA"/>
    <property type="match status" value="1"/>
</dbReference>
<keyword evidence="5" id="KW-1185">Reference proteome</keyword>
<dbReference type="Pfam" id="PF08028">
    <property type="entry name" value="Acyl-CoA_dh_2"/>
    <property type="match status" value="1"/>
</dbReference>
<proteinExistence type="predicted"/>
<protein>
    <submittedName>
        <fullName evidence="4">Hydroxylase</fullName>
    </submittedName>
</protein>